<name>A0A090AM20_9GAMM</name>
<gene>
    <name evidence="2" type="ORF">THII_2620</name>
</gene>
<dbReference type="InterPro" id="IPR009057">
    <property type="entry name" value="Homeodomain-like_sf"/>
</dbReference>
<protein>
    <submittedName>
        <fullName evidence="2">Transposase</fullName>
    </submittedName>
</protein>
<reference evidence="2 3" key="1">
    <citation type="journal article" date="2014" name="ISME J.">
        <title>Ecophysiology of Thioploca ingrica as revealed by the complete genome sequence supplemented with proteomic evidence.</title>
        <authorList>
            <person name="Kojima H."/>
            <person name="Ogura Y."/>
            <person name="Yamamoto N."/>
            <person name="Togashi T."/>
            <person name="Mori H."/>
            <person name="Watanabe T."/>
            <person name="Nemoto F."/>
            <person name="Kurokawa K."/>
            <person name="Hayashi T."/>
            <person name="Fukui M."/>
        </authorList>
    </citation>
    <scope>NUCLEOTIDE SEQUENCE [LARGE SCALE GENOMIC DNA]</scope>
</reference>
<dbReference type="KEGG" id="tig:THII_2620"/>
<sequence length="126" mass="14764">MTYSIDFRQCVVNNVNQGMKWDDAVNLFQISRSTLSKWIKMEKKGELSDPLRQEYKTRKIDKNKLITLVETEPDGALAEYAQHFNCCPQAIASCLKKLEITRKKKLYFIKKEMKTRGKNTKVNSKR</sequence>
<feature type="domain" description="Transposase Synechocystis PCC 6803" evidence="1">
    <location>
        <begin position="1"/>
        <end position="117"/>
    </location>
</feature>
<dbReference type="EMBL" id="AP014633">
    <property type="protein sequence ID" value="BAP56917.1"/>
    <property type="molecule type" value="Genomic_DNA"/>
</dbReference>
<dbReference type="Proteomes" id="UP000031623">
    <property type="component" value="Chromosome"/>
</dbReference>
<dbReference type="STRING" id="40754.THII_2620"/>
<dbReference type="InterPro" id="IPR002622">
    <property type="entry name" value="Transposase_14"/>
</dbReference>
<proteinExistence type="predicted"/>
<dbReference type="HOGENOM" id="CLU_056788_5_2_6"/>
<dbReference type="AlphaFoldDB" id="A0A090AM20"/>
<dbReference type="SUPFAM" id="SSF46689">
    <property type="entry name" value="Homeodomain-like"/>
    <property type="match status" value="1"/>
</dbReference>
<accession>A0A090AM20</accession>
<dbReference type="Pfam" id="PF01710">
    <property type="entry name" value="HTH_Tnp_IS630"/>
    <property type="match status" value="1"/>
</dbReference>
<dbReference type="OrthoDB" id="7068211at2"/>
<evidence type="ECO:0000259" key="1">
    <source>
        <dbReference type="Pfam" id="PF01710"/>
    </source>
</evidence>
<keyword evidence="3" id="KW-1185">Reference proteome</keyword>
<evidence type="ECO:0000313" key="3">
    <source>
        <dbReference type="Proteomes" id="UP000031623"/>
    </source>
</evidence>
<evidence type="ECO:0000313" key="2">
    <source>
        <dbReference type="EMBL" id="BAP56917.1"/>
    </source>
</evidence>
<organism evidence="2 3">
    <name type="scientific">Thioploca ingrica</name>
    <dbReference type="NCBI Taxonomy" id="40754"/>
    <lineage>
        <taxon>Bacteria</taxon>
        <taxon>Pseudomonadati</taxon>
        <taxon>Pseudomonadota</taxon>
        <taxon>Gammaproteobacteria</taxon>
        <taxon>Thiotrichales</taxon>
        <taxon>Thiotrichaceae</taxon>
        <taxon>Thioploca</taxon>
    </lineage>
</organism>